<reference evidence="1" key="2">
    <citation type="submission" date="2025-09" db="UniProtKB">
        <authorList>
            <consortium name="Ensembl"/>
        </authorList>
    </citation>
    <scope>IDENTIFICATION</scope>
</reference>
<evidence type="ECO:0000313" key="2">
    <source>
        <dbReference type="Proteomes" id="UP000472262"/>
    </source>
</evidence>
<dbReference type="Proteomes" id="UP000472262">
    <property type="component" value="Unassembled WGS sequence"/>
</dbReference>
<evidence type="ECO:0000313" key="1">
    <source>
        <dbReference type="Ensembl" id="ENSSGRP00000055233.1"/>
    </source>
</evidence>
<accession>A0A672P303</accession>
<reference evidence="1" key="1">
    <citation type="submission" date="2025-08" db="UniProtKB">
        <authorList>
            <consortium name="Ensembl"/>
        </authorList>
    </citation>
    <scope>IDENTIFICATION</scope>
</reference>
<dbReference type="InParanoid" id="A0A672P303"/>
<name>A0A672P303_SINGR</name>
<dbReference type="AlphaFoldDB" id="A0A672P303"/>
<protein>
    <submittedName>
        <fullName evidence="1">Uncharacterized protein</fullName>
    </submittedName>
</protein>
<proteinExistence type="predicted"/>
<dbReference type="Ensembl" id="ENSSGRT00000058985.1">
    <property type="protein sequence ID" value="ENSSGRP00000055233.1"/>
    <property type="gene ID" value="ENSSGRG00000028976.1"/>
</dbReference>
<organism evidence="1 2">
    <name type="scientific">Sinocyclocheilus grahami</name>
    <name type="common">Dianchi golden-line fish</name>
    <name type="synonym">Barbus grahami</name>
    <dbReference type="NCBI Taxonomy" id="75366"/>
    <lineage>
        <taxon>Eukaryota</taxon>
        <taxon>Metazoa</taxon>
        <taxon>Chordata</taxon>
        <taxon>Craniata</taxon>
        <taxon>Vertebrata</taxon>
        <taxon>Euteleostomi</taxon>
        <taxon>Actinopterygii</taxon>
        <taxon>Neopterygii</taxon>
        <taxon>Teleostei</taxon>
        <taxon>Ostariophysi</taxon>
        <taxon>Cypriniformes</taxon>
        <taxon>Cyprinidae</taxon>
        <taxon>Cyprininae</taxon>
        <taxon>Sinocyclocheilus</taxon>
    </lineage>
</organism>
<sequence length="118" mass="12963">FSVKNCGTSYSPIRLCFEYVKVAKTLFGSKYCLTYCLCQSDDNLLTCGDFCDPADDALHSIHPYLQLHASHLDDHLVLYDTPSIVSVRQTASLAPCVGRVSNVCCSSKVLLQACSHKP</sequence>
<keyword evidence="2" id="KW-1185">Reference proteome</keyword>